<dbReference type="Proteomes" id="UP000644875">
    <property type="component" value="Unassembled WGS sequence"/>
</dbReference>
<organism evidence="10 11">
    <name type="scientific">Streptococcus zalophi</name>
    <dbReference type="NCBI Taxonomy" id="640031"/>
    <lineage>
        <taxon>Bacteria</taxon>
        <taxon>Bacillati</taxon>
        <taxon>Bacillota</taxon>
        <taxon>Bacilli</taxon>
        <taxon>Lactobacillales</taxon>
        <taxon>Streptococcaceae</taxon>
        <taxon>Streptococcus</taxon>
    </lineage>
</organism>
<comment type="caution">
    <text evidence="10">The sequence shown here is derived from an EMBL/GenBank/DDBJ whole genome shotgun (WGS) entry which is preliminary data.</text>
</comment>
<dbReference type="PIRSF" id="PIRSF001332">
    <property type="entry name" value="Acetolac_decarb"/>
    <property type="match status" value="1"/>
</dbReference>
<dbReference type="PANTHER" id="PTHR35524">
    <property type="entry name" value="ALPHA-ACETOLACTATE DECARBOXYLASE"/>
    <property type="match status" value="1"/>
</dbReference>
<evidence type="ECO:0000256" key="7">
    <source>
        <dbReference type="ARBA" id="ARBA00023061"/>
    </source>
</evidence>
<dbReference type="RefSeq" id="WP_199567008.1">
    <property type="nucleotide sequence ID" value="NZ_JAENBP010000001.1"/>
</dbReference>
<accession>A0A934P851</accession>
<dbReference type="PANTHER" id="PTHR35524:SF1">
    <property type="entry name" value="ALPHA-ACETOLACTATE DECARBOXYLASE"/>
    <property type="match status" value="1"/>
</dbReference>
<evidence type="ECO:0000256" key="5">
    <source>
        <dbReference type="ARBA" id="ARBA00020164"/>
    </source>
</evidence>
<evidence type="ECO:0000256" key="8">
    <source>
        <dbReference type="ARBA" id="ARBA00023239"/>
    </source>
</evidence>
<dbReference type="InterPro" id="IPR005128">
    <property type="entry name" value="Acetolactate_a_deCO2ase"/>
</dbReference>
<dbReference type="NCBIfam" id="TIGR01252">
    <property type="entry name" value="acetolac_decarb"/>
    <property type="match status" value="1"/>
</dbReference>
<evidence type="ECO:0000256" key="3">
    <source>
        <dbReference type="ARBA" id="ARBA00007106"/>
    </source>
</evidence>
<comment type="catalytic activity">
    <reaction evidence="1 9">
        <text>(2S)-2-acetolactate + H(+) = (R)-acetoin + CO2</text>
        <dbReference type="Rhea" id="RHEA:21580"/>
        <dbReference type="ChEBI" id="CHEBI:15378"/>
        <dbReference type="ChEBI" id="CHEBI:15686"/>
        <dbReference type="ChEBI" id="CHEBI:16526"/>
        <dbReference type="ChEBI" id="CHEBI:58476"/>
        <dbReference type="EC" id="4.1.1.5"/>
    </reaction>
</comment>
<gene>
    <name evidence="10" type="primary">budA</name>
    <name evidence="10" type="ORF">JHK64_00340</name>
</gene>
<evidence type="ECO:0000256" key="1">
    <source>
        <dbReference type="ARBA" id="ARBA00001784"/>
    </source>
</evidence>
<dbReference type="GO" id="GO:0045151">
    <property type="term" value="P:acetoin biosynthetic process"/>
    <property type="evidence" value="ECO:0007669"/>
    <property type="project" value="UniProtKB-UniRule"/>
</dbReference>
<dbReference type="Pfam" id="PF03306">
    <property type="entry name" value="AAL_decarboxy"/>
    <property type="match status" value="1"/>
</dbReference>
<evidence type="ECO:0000256" key="6">
    <source>
        <dbReference type="ARBA" id="ARBA00022793"/>
    </source>
</evidence>
<dbReference type="Gene3D" id="3.30.1330.80">
    <property type="entry name" value="Hypothetical protein, similar to alpha- acetolactate decarboxylase, domain 2"/>
    <property type="match status" value="2"/>
</dbReference>
<keyword evidence="11" id="KW-1185">Reference proteome</keyword>
<keyword evidence="6 9" id="KW-0210">Decarboxylase</keyword>
<comment type="pathway">
    <text evidence="2 9">Polyol metabolism; (R,R)-butane-2,3-diol biosynthesis; (R,R)-butane-2,3-diol from pyruvate: step 2/3.</text>
</comment>
<reference evidence="10 11" key="1">
    <citation type="journal article" date="2021" name="Int. J. Syst. Evol. Microbiol.">
        <title>Streptococcus vicugnae sp. nov., isolated from faeces of alpacas (Vicugna pacos) and cattle (Bos taurus), Streptococcus zalophi sp. nov., and Streptococcus pacificus sp. nov., isolated from respiratory tract of California sea lions (Zalophus californianus).</title>
        <authorList>
            <person name="Volokhov D.V."/>
            <person name="Zagorodnyaya T.A."/>
            <person name="Shen Z."/>
            <person name="Blom J."/>
            <person name="Furtak V.A."/>
            <person name="Eisenberg T."/>
            <person name="Fan P."/>
            <person name="Jeong K.C."/>
            <person name="Gao Y."/>
            <person name="Zhang S."/>
            <person name="Amselle M."/>
        </authorList>
    </citation>
    <scope>NUCLEOTIDE SEQUENCE [LARGE SCALE GENOMIC DNA]</scope>
    <source>
        <strain evidence="11">CSL7508-lung</strain>
    </source>
</reference>
<dbReference type="GO" id="GO:0047605">
    <property type="term" value="F:acetolactate decarboxylase activity"/>
    <property type="evidence" value="ECO:0007669"/>
    <property type="project" value="UniProtKB-UniRule"/>
</dbReference>
<comment type="similarity">
    <text evidence="3 9">Belongs to the alpha-acetolactate decarboxylase family.</text>
</comment>
<dbReference type="CDD" id="cd17299">
    <property type="entry name" value="acetolactate_decarboxylase"/>
    <property type="match status" value="1"/>
</dbReference>
<sequence>MVKTTLFQHNTLASLMAGLYEGTMPLKELLTHGNFGVGTVDSIDGELIVLDGKAYQATGTNNEVKVNLVKDHVLVPYAAVVNHTKTKSWTEDTTIDSENLKKTIEAKLDSQNLFFSVKVKGVFSKMHVRMIPKSKTGERFAEIAKHQPEFTEENISGTLVGIWTPELFHGVSVAGFHLHFLSDDVSFGGHVMDFVMEKGAIEIGIINQLEQHFPVTNQTFLEKTFDVHTLRNDIEASE</sequence>
<proteinExistence type="inferred from homology"/>
<evidence type="ECO:0000256" key="9">
    <source>
        <dbReference type="PIRNR" id="PIRNR001332"/>
    </source>
</evidence>
<dbReference type="SUPFAM" id="SSF117856">
    <property type="entry name" value="AF0104/ALDC/Ptd012-like"/>
    <property type="match status" value="1"/>
</dbReference>
<evidence type="ECO:0000256" key="4">
    <source>
        <dbReference type="ARBA" id="ARBA00013204"/>
    </source>
</evidence>
<evidence type="ECO:0000313" key="10">
    <source>
        <dbReference type="EMBL" id="MBJ8349076.1"/>
    </source>
</evidence>
<keyword evidence="8 9" id="KW-0456">Lyase</keyword>
<dbReference type="AlphaFoldDB" id="A0A934P851"/>
<dbReference type="EMBL" id="JAENBP010000001">
    <property type="protein sequence ID" value="MBJ8349076.1"/>
    <property type="molecule type" value="Genomic_DNA"/>
</dbReference>
<evidence type="ECO:0000313" key="11">
    <source>
        <dbReference type="Proteomes" id="UP000644875"/>
    </source>
</evidence>
<name>A0A934P851_9STRE</name>
<evidence type="ECO:0000256" key="2">
    <source>
        <dbReference type="ARBA" id="ARBA00005170"/>
    </source>
</evidence>
<keyword evidence="7 9" id="KW-0005">Acetoin biosynthesis</keyword>
<protein>
    <recommendedName>
        <fullName evidence="5 9">Alpha-acetolactate decarboxylase</fullName>
        <ecNumber evidence="4 9">4.1.1.5</ecNumber>
    </recommendedName>
</protein>
<dbReference type="EC" id="4.1.1.5" evidence="4 9"/>